<organism evidence="1 2">
    <name type="scientific">Desulfonema magnum</name>
    <dbReference type="NCBI Taxonomy" id="45655"/>
    <lineage>
        <taxon>Bacteria</taxon>
        <taxon>Pseudomonadati</taxon>
        <taxon>Thermodesulfobacteriota</taxon>
        <taxon>Desulfobacteria</taxon>
        <taxon>Desulfobacterales</taxon>
        <taxon>Desulfococcaceae</taxon>
        <taxon>Desulfonema</taxon>
    </lineage>
</organism>
<dbReference type="AlphaFoldDB" id="A0A975BNR9"/>
<reference evidence="1" key="1">
    <citation type="journal article" date="2021" name="Microb. Physiol.">
        <title>Proteogenomic Insights into the Physiology of Marine, Sulfate-Reducing, Filamentous Desulfonema limicola and Desulfonema magnum.</title>
        <authorList>
            <person name="Schnaars V."/>
            <person name="Wohlbrand L."/>
            <person name="Scheve S."/>
            <person name="Hinrichs C."/>
            <person name="Reinhardt R."/>
            <person name="Rabus R."/>
        </authorList>
    </citation>
    <scope>NUCLEOTIDE SEQUENCE</scope>
    <source>
        <strain evidence="1">4be13</strain>
    </source>
</reference>
<dbReference type="KEGG" id="dmm:dnm_044340"/>
<accession>A0A975BNR9</accession>
<evidence type="ECO:0000313" key="1">
    <source>
        <dbReference type="EMBL" id="QTA88389.1"/>
    </source>
</evidence>
<protein>
    <submittedName>
        <fullName evidence="1">Uncharacterized protein</fullName>
    </submittedName>
</protein>
<keyword evidence="2" id="KW-1185">Reference proteome</keyword>
<name>A0A975BNR9_9BACT</name>
<evidence type="ECO:0000313" key="2">
    <source>
        <dbReference type="Proteomes" id="UP000663722"/>
    </source>
</evidence>
<proteinExistence type="predicted"/>
<gene>
    <name evidence="1" type="ORF">dnm_044340</name>
</gene>
<sequence>MTWFGQTTCHSCFRRNDRLFCRIVLKKLDYNGFGGGPRI</sequence>
<dbReference type="Proteomes" id="UP000663722">
    <property type="component" value="Chromosome"/>
</dbReference>
<dbReference type="EMBL" id="CP061800">
    <property type="protein sequence ID" value="QTA88389.1"/>
    <property type="molecule type" value="Genomic_DNA"/>
</dbReference>